<evidence type="ECO:0000259" key="1">
    <source>
        <dbReference type="Pfam" id="PF22938"/>
    </source>
</evidence>
<accession>A0AAV8XTB7</accession>
<name>A0AAV8XTB7_9CUCU</name>
<dbReference type="EMBL" id="JAPWTK010000358">
    <property type="protein sequence ID" value="KAJ8941690.1"/>
    <property type="molecule type" value="Genomic_DNA"/>
</dbReference>
<evidence type="ECO:0000313" key="2">
    <source>
        <dbReference type="EMBL" id="KAJ8941690.1"/>
    </source>
</evidence>
<comment type="caution">
    <text evidence="2">The sequence shown here is derived from an EMBL/GenBank/DDBJ whole genome shotgun (WGS) entry which is preliminary data.</text>
</comment>
<sequence length="375" mass="43524">MKQRLDTTSTETAFEPGDAVWLYAPKRTKGRSPKLQRNWEGPYTIIKKINDLVYHIQLSPRSKPKVVHLERLTRYTGHDPPKWFVVEDPPPRTEDSGFREQVNYVANHKYDDETAFTDEEFQTISPINKEQFNELYTYCDPIIVGNGHRYVHKKDLLCFLCKMRQGVSDEFLKVIFNYSSRQSASLAIATVRQSLTLRCSPENIGFGAITRQEYIANHVTEFATHLYNEIPQEPKAIIYNDCTYLDIEKSSCFDVLRRSYCVHKGRHLLKPAIFVAPNGYILDIQGPYFSNAANNDANILANRLGQDEDVMREWLQEGDIFILDRGYRDVIPLLDRLGINYRMPSLLDRELQKPPEIHASRLEYPLNNVSYNHSK</sequence>
<dbReference type="InterPro" id="IPR054465">
    <property type="entry name" value="Integrase_p58-like_C"/>
</dbReference>
<dbReference type="Pfam" id="PF22938">
    <property type="entry name" value="Integrase_p58_C"/>
    <property type="match status" value="1"/>
</dbReference>
<reference evidence="2" key="1">
    <citation type="journal article" date="2023" name="Insect Mol. Biol.">
        <title>Genome sequencing provides insights into the evolution of gene families encoding plant cell wall-degrading enzymes in longhorned beetles.</title>
        <authorList>
            <person name="Shin N.R."/>
            <person name="Okamura Y."/>
            <person name="Kirsch R."/>
            <person name="Pauchet Y."/>
        </authorList>
    </citation>
    <scope>NUCLEOTIDE SEQUENCE</scope>
    <source>
        <strain evidence="2">AMC_N1</strain>
    </source>
</reference>
<keyword evidence="3" id="KW-1185">Reference proteome</keyword>
<evidence type="ECO:0000313" key="3">
    <source>
        <dbReference type="Proteomes" id="UP001162162"/>
    </source>
</evidence>
<dbReference type="Proteomes" id="UP001162162">
    <property type="component" value="Unassembled WGS sequence"/>
</dbReference>
<dbReference type="AlphaFoldDB" id="A0AAV8XTB7"/>
<organism evidence="2 3">
    <name type="scientific">Aromia moschata</name>
    <dbReference type="NCBI Taxonomy" id="1265417"/>
    <lineage>
        <taxon>Eukaryota</taxon>
        <taxon>Metazoa</taxon>
        <taxon>Ecdysozoa</taxon>
        <taxon>Arthropoda</taxon>
        <taxon>Hexapoda</taxon>
        <taxon>Insecta</taxon>
        <taxon>Pterygota</taxon>
        <taxon>Neoptera</taxon>
        <taxon>Endopterygota</taxon>
        <taxon>Coleoptera</taxon>
        <taxon>Polyphaga</taxon>
        <taxon>Cucujiformia</taxon>
        <taxon>Chrysomeloidea</taxon>
        <taxon>Cerambycidae</taxon>
        <taxon>Cerambycinae</taxon>
        <taxon>Callichromatini</taxon>
        <taxon>Aromia</taxon>
    </lineage>
</organism>
<proteinExistence type="predicted"/>
<gene>
    <name evidence="2" type="ORF">NQ318_023656</name>
</gene>
<protein>
    <recommendedName>
        <fullName evidence="1">Integrase p58-like C-terminal domain-containing protein</fullName>
    </recommendedName>
</protein>
<feature type="domain" description="Integrase p58-like C-terminal" evidence="1">
    <location>
        <begin position="41"/>
        <end position="73"/>
    </location>
</feature>